<dbReference type="Pfam" id="PF12796">
    <property type="entry name" value="Ank_2"/>
    <property type="match status" value="4"/>
</dbReference>
<feature type="transmembrane region" description="Helical" evidence="13">
    <location>
        <begin position="754"/>
        <end position="782"/>
    </location>
</feature>
<keyword evidence="6 13" id="KW-1133">Transmembrane helix</keyword>
<evidence type="ECO:0000256" key="2">
    <source>
        <dbReference type="ARBA" id="ARBA00022448"/>
    </source>
</evidence>
<keyword evidence="5" id="KW-0677">Repeat</keyword>
<dbReference type="Proteomes" id="UP001497623">
    <property type="component" value="Unassembled WGS sequence"/>
</dbReference>
<feature type="transmembrane region" description="Helical" evidence="13">
    <location>
        <begin position="686"/>
        <end position="704"/>
    </location>
</feature>
<feature type="transmembrane region" description="Helical" evidence="13">
    <location>
        <begin position="585"/>
        <end position="603"/>
    </location>
</feature>
<feature type="repeat" description="ANK" evidence="12">
    <location>
        <begin position="102"/>
        <end position="134"/>
    </location>
</feature>
<feature type="domain" description="Ion transport" evidence="14">
    <location>
        <begin position="589"/>
        <end position="866"/>
    </location>
</feature>
<dbReference type="InterPro" id="IPR052076">
    <property type="entry name" value="TRP_cation_channel"/>
</dbReference>
<dbReference type="Pfam" id="PF00520">
    <property type="entry name" value="Ion_trans"/>
    <property type="match status" value="1"/>
</dbReference>
<dbReference type="PROSITE" id="PS50297">
    <property type="entry name" value="ANK_REP_REGION"/>
    <property type="match status" value="7"/>
</dbReference>
<evidence type="ECO:0000256" key="6">
    <source>
        <dbReference type="ARBA" id="ARBA00022989"/>
    </source>
</evidence>
<feature type="repeat" description="ANK" evidence="12">
    <location>
        <begin position="173"/>
        <end position="205"/>
    </location>
</feature>
<evidence type="ECO:0000256" key="11">
    <source>
        <dbReference type="ARBA" id="ARBA00023303"/>
    </source>
</evidence>
<evidence type="ECO:0000259" key="14">
    <source>
        <dbReference type="Pfam" id="PF00520"/>
    </source>
</evidence>
<evidence type="ECO:0000256" key="4">
    <source>
        <dbReference type="ARBA" id="ARBA00022692"/>
    </source>
</evidence>
<evidence type="ECO:0000256" key="5">
    <source>
        <dbReference type="ARBA" id="ARBA00022737"/>
    </source>
</evidence>
<feature type="repeat" description="ANK" evidence="12">
    <location>
        <begin position="61"/>
        <end position="93"/>
    </location>
</feature>
<dbReference type="AlphaFoldDB" id="A0AAV2QCA4"/>
<comment type="subcellular location">
    <subcellularLocation>
        <location evidence="1">Membrane</location>
        <topology evidence="1">Multi-pass membrane protein</topology>
    </subcellularLocation>
</comment>
<protein>
    <recommendedName>
        <fullName evidence="14">Ion transport domain-containing protein</fullName>
    </recommendedName>
</protein>
<dbReference type="Gene3D" id="1.25.40.20">
    <property type="entry name" value="Ankyrin repeat-containing domain"/>
    <property type="match status" value="3"/>
</dbReference>
<dbReference type="SUPFAM" id="SSF48403">
    <property type="entry name" value="Ankyrin repeat"/>
    <property type="match status" value="2"/>
</dbReference>
<reference evidence="15 16" key="1">
    <citation type="submission" date="2024-05" db="EMBL/GenBank/DDBJ databases">
        <authorList>
            <person name="Wallberg A."/>
        </authorList>
    </citation>
    <scope>NUCLEOTIDE SEQUENCE [LARGE SCALE GENOMIC DNA]</scope>
</reference>
<name>A0AAV2QCA4_MEGNR</name>
<feature type="repeat" description="ANK" evidence="12">
    <location>
        <begin position="349"/>
        <end position="374"/>
    </location>
</feature>
<sequence>IITNTSVLEAMMVHADKLDLLLGDARHGGTALHFAARFDYDHAATILMGNYKTCPNQPCNNGYYPIHVAARNASIKVLGVLLRWAADRGCQANKMINTLDSEGNTPLHSAVHGGEIKAVQLCLEKGAKISMQQQDRSTPVHLACSQGAIDLIKLMFSLQPEEKAKALSTKDAQNMTPLHCAAMFDHPELVTYLIEEGAYVNALDIEHRTPLLLAAAHRGWRSVEALLSKGADPCIRDIKAKNILHIVIVNGGSIAELLSLKKYQYGLDCMSELLNEQDSIGCSPMHYASRSGQIRAIASLLQFGASVRTKNNHNESPLHFAAKYGRYNTVRQLLESVNGFLILNEMDGEGKTALHISCEEGHTRVVSLLLSKGAVLIRDHEGCTPLHLAAHSGHVDTIAQLLSVHSHILDQRNKDGNTAIHVATKSNKPAVVTQLLGMNCKVIENNLLQLPIDIAIQHKIHEAAIALVTHERGPEEIVQRMSKVTGCVCSALIQTLPKVYERALDQAITKADCKQDSDEFFTEYNFYPIQISKERLAEEKAKLPDMPGSGPPPLYACNAMVQSGRVDLLMHPVTQKYLEMKWQAYGMYVQIFILFIYLLYLSFVTMFTAGLLGYGSSVHILFTIINDHPEVNHQVKSNQFIFQITRGTAWHCISIAIFVFSIAGIFKEFFHIYHHGIKYLSDAFNAVEWALYLSSICMVIPVLCGTEWRNQQFNSAAVAVFSAWVTLLIYLQRFDSIGIYIVMFLEILNTLLKVLAVFSILIIAFGLSFYVLLSHIINFWFITKGHHLGFTDVSMSIMRTFSMMLGEVDFLNSFVYPFYGVGIRGSILYFPKTTFAMLIIFMILMPILLMNLLIGLAVGDIESVKRMLSLKELPCR</sequence>
<dbReference type="EMBL" id="CAXKWB010005007">
    <property type="protein sequence ID" value="CAL4076212.1"/>
    <property type="molecule type" value="Genomic_DNA"/>
</dbReference>
<keyword evidence="9 13" id="KW-0472">Membrane</keyword>
<feature type="repeat" description="ANK" evidence="12">
    <location>
        <begin position="206"/>
        <end position="238"/>
    </location>
</feature>
<evidence type="ECO:0000256" key="13">
    <source>
        <dbReference type="SAM" id="Phobius"/>
    </source>
</evidence>
<evidence type="ECO:0000256" key="9">
    <source>
        <dbReference type="ARBA" id="ARBA00023136"/>
    </source>
</evidence>
<evidence type="ECO:0000256" key="1">
    <source>
        <dbReference type="ARBA" id="ARBA00004141"/>
    </source>
</evidence>
<proteinExistence type="predicted"/>
<feature type="non-terminal residue" evidence="15">
    <location>
        <position position="1"/>
    </location>
</feature>
<dbReference type="SMART" id="SM00248">
    <property type="entry name" value="ANK"/>
    <property type="match status" value="11"/>
</dbReference>
<evidence type="ECO:0000313" key="15">
    <source>
        <dbReference type="EMBL" id="CAL4076212.1"/>
    </source>
</evidence>
<accession>A0AAV2QCA4</accession>
<keyword evidence="16" id="KW-1185">Reference proteome</keyword>
<feature type="transmembrane region" description="Helical" evidence="13">
    <location>
        <begin position="803"/>
        <end position="823"/>
    </location>
</feature>
<dbReference type="InterPro" id="IPR002110">
    <property type="entry name" value="Ankyrin_rpt"/>
</dbReference>
<dbReference type="PROSITE" id="PS50088">
    <property type="entry name" value="ANK_REPEAT"/>
    <property type="match status" value="8"/>
</dbReference>
<evidence type="ECO:0000256" key="3">
    <source>
        <dbReference type="ARBA" id="ARBA00022606"/>
    </source>
</evidence>
<dbReference type="GO" id="GO:0034703">
    <property type="term" value="C:cation channel complex"/>
    <property type="evidence" value="ECO:0007669"/>
    <property type="project" value="UniProtKB-ARBA"/>
</dbReference>
<dbReference type="GO" id="GO:0005216">
    <property type="term" value="F:monoatomic ion channel activity"/>
    <property type="evidence" value="ECO:0007669"/>
    <property type="project" value="InterPro"/>
</dbReference>
<feature type="repeat" description="ANK" evidence="12">
    <location>
        <begin position="280"/>
        <end position="312"/>
    </location>
</feature>
<dbReference type="InterPro" id="IPR005821">
    <property type="entry name" value="Ion_trans_dom"/>
</dbReference>
<keyword evidence="8" id="KW-0406">Ion transport</keyword>
<feature type="repeat" description="ANK" evidence="12">
    <location>
        <begin position="313"/>
        <end position="335"/>
    </location>
</feature>
<dbReference type="InterPro" id="IPR036770">
    <property type="entry name" value="Ankyrin_rpt-contain_sf"/>
</dbReference>
<keyword evidence="11" id="KW-0407">Ion channel</keyword>
<evidence type="ECO:0000256" key="8">
    <source>
        <dbReference type="ARBA" id="ARBA00023065"/>
    </source>
</evidence>
<keyword evidence="4 13" id="KW-0812">Transmembrane</keyword>
<feature type="repeat" description="ANK" evidence="12">
    <location>
        <begin position="381"/>
        <end position="414"/>
    </location>
</feature>
<feature type="transmembrane region" description="Helical" evidence="13">
    <location>
        <begin position="647"/>
        <end position="666"/>
    </location>
</feature>
<keyword evidence="10" id="KW-0325">Glycoprotein</keyword>
<evidence type="ECO:0000256" key="12">
    <source>
        <dbReference type="PROSITE-ProRule" id="PRU00023"/>
    </source>
</evidence>
<evidence type="ECO:0000313" key="16">
    <source>
        <dbReference type="Proteomes" id="UP001497623"/>
    </source>
</evidence>
<gene>
    <name evidence="15" type="ORF">MNOR_LOCUS10083</name>
</gene>
<dbReference type="PANTHER" id="PTHR47143:SF1">
    <property type="entry name" value="ION_TRANS DOMAIN-CONTAINING PROTEIN"/>
    <property type="match status" value="1"/>
</dbReference>
<evidence type="ECO:0000256" key="10">
    <source>
        <dbReference type="ARBA" id="ARBA00023180"/>
    </source>
</evidence>
<comment type="caution">
    <text evidence="15">The sequence shown here is derived from an EMBL/GenBank/DDBJ whole genome shotgun (WGS) entry which is preliminary data.</text>
</comment>
<keyword evidence="2" id="KW-0813">Transport</keyword>
<feature type="transmembrane region" description="Helical" evidence="13">
    <location>
        <begin position="835"/>
        <end position="858"/>
    </location>
</feature>
<keyword evidence="3" id="KW-0716">Sensory transduction</keyword>
<keyword evidence="7 12" id="KW-0040">ANK repeat</keyword>
<dbReference type="PANTHER" id="PTHR47143">
    <property type="entry name" value="TRANSIENT RECEPTOR POTENTIAL CATION CHANNEL PROTEIN PAINLESS"/>
    <property type="match status" value="1"/>
</dbReference>
<organism evidence="15 16">
    <name type="scientific">Meganyctiphanes norvegica</name>
    <name type="common">Northern krill</name>
    <name type="synonym">Thysanopoda norvegica</name>
    <dbReference type="NCBI Taxonomy" id="48144"/>
    <lineage>
        <taxon>Eukaryota</taxon>
        <taxon>Metazoa</taxon>
        <taxon>Ecdysozoa</taxon>
        <taxon>Arthropoda</taxon>
        <taxon>Crustacea</taxon>
        <taxon>Multicrustacea</taxon>
        <taxon>Malacostraca</taxon>
        <taxon>Eumalacostraca</taxon>
        <taxon>Eucarida</taxon>
        <taxon>Euphausiacea</taxon>
        <taxon>Euphausiidae</taxon>
        <taxon>Meganyctiphanes</taxon>
    </lineage>
</organism>
<feature type="transmembrane region" description="Helical" evidence="13">
    <location>
        <begin position="716"/>
        <end position="734"/>
    </location>
</feature>
<evidence type="ECO:0000256" key="7">
    <source>
        <dbReference type="ARBA" id="ARBA00023043"/>
    </source>
</evidence>